<dbReference type="GO" id="GO:0000963">
    <property type="term" value="P:mitochondrial RNA processing"/>
    <property type="evidence" value="ECO:0007669"/>
    <property type="project" value="TreeGrafter"/>
</dbReference>
<protein>
    <submittedName>
        <fullName evidence="2">Uncharacterized protein</fullName>
    </submittedName>
</protein>
<dbReference type="GO" id="GO:0044528">
    <property type="term" value="P:regulation of mitochondrial mRNA stability"/>
    <property type="evidence" value="ECO:0007669"/>
    <property type="project" value="TreeGrafter"/>
</dbReference>
<dbReference type="InterPro" id="IPR050870">
    <property type="entry name" value="FAST_kinase"/>
</dbReference>
<dbReference type="GO" id="GO:0005759">
    <property type="term" value="C:mitochondrial matrix"/>
    <property type="evidence" value="ECO:0007669"/>
    <property type="project" value="TreeGrafter"/>
</dbReference>
<feature type="region of interest" description="Disordered" evidence="1">
    <location>
        <begin position="222"/>
        <end position="327"/>
    </location>
</feature>
<feature type="compositionally biased region" description="Basic and acidic residues" evidence="1">
    <location>
        <begin position="261"/>
        <end position="316"/>
    </location>
</feature>
<dbReference type="GO" id="GO:0035770">
    <property type="term" value="C:ribonucleoprotein granule"/>
    <property type="evidence" value="ECO:0007669"/>
    <property type="project" value="TreeGrafter"/>
</dbReference>
<feature type="compositionally biased region" description="Basic and acidic residues" evidence="1">
    <location>
        <begin position="227"/>
        <end position="254"/>
    </location>
</feature>
<gene>
    <name evidence="2" type="ORF">Cvel_16682</name>
</gene>
<dbReference type="PANTHER" id="PTHR21228:SF40">
    <property type="entry name" value="LD45607P"/>
    <property type="match status" value="1"/>
</dbReference>
<proteinExistence type="predicted"/>
<reference evidence="2" key="1">
    <citation type="submission" date="2014-11" db="EMBL/GenBank/DDBJ databases">
        <authorList>
            <person name="Otto D Thomas"/>
            <person name="Naeem Raeece"/>
        </authorList>
    </citation>
    <scope>NUCLEOTIDE SEQUENCE</scope>
</reference>
<organism evidence="2">
    <name type="scientific">Chromera velia CCMP2878</name>
    <dbReference type="NCBI Taxonomy" id="1169474"/>
    <lineage>
        <taxon>Eukaryota</taxon>
        <taxon>Sar</taxon>
        <taxon>Alveolata</taxon>
        <taxon>Colpodellida</taxon>
        <taxon>Chromeraceae</taxon>
        <taxon>Chromera</taxon>
    </lineage>
</organism>
<dbReference type="PANTHER" id="PTHR21228">
    <property type="entry name" value="FAST LEU-RICH DOMAIN-CONTAINING"/>
    <property type="match status" value="1"/>
</dbReference>
<dbReference type="EMBL" id="CDMZ01000325">
    <property type="protein sequence ID" value="CEM11850.1"/>
    <property type="molecule type" value="Genomic_DNA"/>
</dbReference>
<dbReference type="GO" id="GO:0003723">
    <property type="term" value="F:RNA binding"/>
    <property type="evidence" value="ECO:0007669"/>
    <property type="project" value="TreeGrafter"/>
</dbReference>
<evidence type="ECO:0000256" key="1">
    <source>
        <dbReference type="SAM" id="MobiDB-lite"/>
    </source>
</evidence>
<name>A0A0G4FF76_9ALVE</name>
<sequence>MPPQFPGCSTGADFLQYWEDQLQRHGIPCKPAFSATLARRLTQCFRSGEVDGNRRLFNCLRGLSEAVVKRTASSFSVSQFAAVLHSFASLKYLNKEFLEFFKHNLDTFLLDAETHHLSTLTWALATFQSASKLSGGLLSSPPFSPLQLRPLLTRLDNESFFLCAFGSPREISTVLWALAKLKFPAPQTLYALDRTAKDFVASASPRDVSEVLYAVAQISSHCETMSETDRKNGHETEGKDGGGNEDEREKENERNGGNLREGGEAQEENRGERGNMGEGRKQGGEIERGGMREGGESEGQKERGDNRKKGEERHSEGPSPKRSLPFSYKFERPNPLVSALDAVLERVVEEGTMQDVGNTAWALCTLIPGLGTVCVPQLTSDVRSFFTAVDRQAEWLLSTTNRQELLNLLWSCVGLQVHFLVDRFLQGVQVSPWCILPGPNPSDVSMGLASLVKLYRSPFAWFLEIEKDPELVLGGDAQTLMNVVWSFAHRDIVVPGLFTAVDREAGERIVRTGQAKHICSVA</sequence>
<dbReference type="AlphaFoldDB" id="A0A0G4FF76"/>
<evidence type="ECO:0000313" key="2">
    <source>
        <dbReference type="EMBL" id="CEM11850.1"/>
    </source>
</evidence>
<dbReference type="VEuPathDB" id="CryptoDB:Cvel_16682"/>
<accession>A0A0G4FF76</accession>